<name>A0A6J4HA22_9BACT</name>
<protein>
    <submittedName>
        <fullName evidence="1">Uncharacterized protein</fullName>
    </submittedName>
</protein>
<organism evidence="1">
    <name type="scientific">uncultured Armatimonadetes bacterium</name>
    <dbReference type="NCBI Taxonomy" id="157466"/>
    <lineage>
        <taxon>Bacteria</taxon>
        <taxon>Bacillati</taxon>
        <taxon>Armatimonadota</taxon>
        <taxon>environmental samples</taxon>
    </lineage>
</organism>
<accession>A0A6J4HA22</accession>
<reference evidence="1" key="1">
    <citation type="submission" date="2020-02" db="EMBL/GenBank/DDBJ databases">
        <authorList>
            <person name="Meier V. D."/>
        </authorList>
    </citation>
    <scope>NUCLEOTIDE SEQUENCE</scope>
    <source>
        <strain evidence="1">AVDCRST_MAG63</strain>
    </source>
</reference>
<dbReference type="EMBL" id="CADCTO010000048">
    <property type="protein sequence ID" value="CAA9218763.1"/>
    <property type="molecule type" value="Genomic_DNA"/>
</dbReference>
<evidence type="ECO:0000313" key="1">
    <source>
        <dbReference type="EMBL" id="CAA9218763.1"/>
    </source>
</evidence>
<dbReference type="AlphaFoldDB" id="A0A6J4HA22"/>
<sequence length="194" mass="21029">MQTMFDLSRRRRVRAGVQGVCATLAAAVGLALLSGQPGARAQGTAGKRVALARGTGIPGEVVGQWRFTTISGVTHWDSSGRYLGSGSGGAQSYVFAKDGTYTMFNYVKSNSYGWTIQTLTWQEGTASFSGGTVTLRPTSGRYQVADNYNKKNNYRRPMRPDELKKNAKSVPWSVDQRDGKTVLLMGGATFERAK</sequence>
<gene>
    <name evidence="1" type="ORF">AVDCRST_MAG63-548</name>
</gene>
<proteinExistence type="predicted"/>